<comment type="caution">
    <text evidence="2">The sequence shown here is derived from an EMBL/GenBank/DDBJ whole genome shotgun (WGS) entry which is preliminary data.</text>
</comment>
<evidence type="ECO:0000313" key="3">
    <source>
        <dbReference type="Proteomes" id="UP000724686"/>
    </source>
</evidence>
<dbReference type="PANTHER" id="PTHR35769">
    <property type="entry name" value="CALCINEURIN-LIKE METALLO-PHOSPHOESTERASE SUPERFAMILY PROTEIN"/>
    <property type="match status" value="1"/>
</dbReference>
<dbReference type="InterPro" id="IPR004843">
    <property type="entry name" value="Calcineurin-like_PHP"/>
</dbReference>
<evidence type="ECO:0000313" key="2">
    <source>
        <dbReference type="EMBL" id="MBM9578394.1"/>
    </source>
</evidence>
<proteinExistence type="predicted"/>
<evidence type="ECO:0000259" key="1">
    <source>
        <dbReference type="Pfam" id="PF00149"/>
    </source>
</evidence>
<dbReference type="Pfam" id="PF00149">
    <property type="entry name" value="Metallophos"/>
    <property type="match status" value="1"/>
</dbReference>
<name>A0ABS2UE00_9LEPT</name>
<accession>A0ABS2UE00</accession>
<feature type="domain" description="Calcineurin-like phosphoesterase" evidence="1">
    <location>
        <begin position="5"/>
        <end position="228"/>
    </location>
</feature>
<organism evidence="2 3">
    <name type="scientific">Leptospira ainlahdjerensis</name>
    <dbReference type="NCBI Taxonomy" id="2810033"/>
    <lineage>
        <taxon>Bacteria</taxon>
        <taxon>Pseudomonadati</taxon>
        <taxon>Spirochaetota</taxon>
        <taxon>Spirochaetia</taxon>
        <taxon>Leptospirales</taxon>
        <taxon>Leptospiraceae</taxon>
        <taxon>Leptospira</taxon>
    </lineage>
</organism>
<dbReference type="InterPro" id="IPR027629">
    <property type="entry name" value="DevT-like"/>
</dbReference>
<keyword evidence="3" id="KW-1185">Reference proteome</keyword>
<reference evidence="2 3" key="1">
    <citation type="submission" date="2021-02" db="EMBL/GenBank/DDBJ databases">
        <title>Leptospira ainlahdjerensis sp. nov., Leptospira ainazelensis sp. nov., Leptospira abararensis sp. nov. and Leptospira chreensis sp. nov., four new species isolated from water sources in Algeria.</title>
        <authorList>
            <person name="Amara Korba A."/>
            <person name="Kainiu M."/>
            <person name="Vincent A.T."/>
            <person name="Mariet J.-F."/>
            <person name="Veyrier F.J."/>
            <person name="Goarant C."/>
            <person name="Picardeau M."/>
        </authorList>
    </citation>
    <scope>NUCLEOTIDE SEQUENCE [LARGE SCALE GENOMIC DNA]</scope>
    <source>
        <strain evidence="2 3">201903070</strain>
    </source>
</reference>
<dbReference type="InterPro" id="IPR029052">
    <property type="entry name" value="Metallo-depent_PP-like"/>
</dbReference>
<dbReference type="Gene3D" id="3.60.21.10">
    <property type="match status" value="1"/>
</dbReference>
<dbReference type="SUPFAM" id="SSF56300">
    <property type="entry name" value="Metallo-dependent phosphatases"/>
    <property type="match status" value="1"/>
</dbReference>
<dbReference type="Proteomes" id="UP000724686">
    <property type="component" value="Unassembled WGS sequence"/>
</dbReference>
<protein>
    <submittedName>
        <fullName evidence="2">Metallophosphoesterase</fullName>
    </submittedName>
</protein>
<dbReference type="EMBL" id="JAFFPU010000056">
    <property type="protein sequence ID" value="MBM9578394.1"/>
    <property type="molecule type" value="Genomic_DNA"/>
</dbReference>
<gene>
    <name evidence="2" type="ORF">JWG45_14685</name>
</gene>
<dbReference type="PANTHER" id="PTHR35769:SF2">
    <property type="entry name" value="CALCINEURIN-LIKE METALLO-PHOSPHOESTERASE SUPERFAMILY PROTEIN"/>
    <property type="match status" value="1"/>
</dbReference>
<dbReference type="RefSeq" id="WP_205280433.1">
    <property type="nucleotide sequence ID" value="NZ_JAFFPU010000056.1"/>
</dbReference>
<sequence length="309" mass="35326">MENLKLALIGDIHGFWDRKDNEYFDRSDYDALLLTGDFPGYLPFSGRTVTRGIAKLNKTVYWIPGNHDSTNVVQLLGEILHSKWMIRTGSIGHQFRLTCLQRRMGDTVCLGYSATDLDSKTVLVGARPFSMGGPLSFLPLLKKVYGVSSMKESFEKMKSLYPKIQGKDCIVLAHNGPAGYGSKRDDIWGCDFRKKGGDWGDGDLRRFLDFLKEKGEKVSLILAGHMHRKIRDLNRDRTWKVSENSSHTINAAKVPRIFKTKEGNLYRHHIRLERKNGIWDCQEIFVAEKGEERISLPEDEEFLFSSDTF</sequence>